<dbReference type="EMBL" id="SRLO01000292">
    <property type="protein sequence ID" value="TNN62501.1"/>
    <property type="molecule type" value="Genomic_DNA"/>
</dbReference>
<proteinExistence type="predicted"/>
<reference evidence="1 2" key="1">
    <citation type="submission" date="2019-03" db="EMBL/GenBank/DDBJ databases">
        <title>First draft genome of Liparis tanakae, snailfish: a comprehensive survey of snailfish specific genes.</title>
        <authorList>
            <person name="Kim W."/>
            <person name="Song I."/>
            <person name="Jeong J.-H."/>
            <person name="Kim D."/>
            <person name="Kim S."/>
            <person name="Ryu S."/>
            <person name="Song J.Y."/>
            <person name="Lee S.K."/>
        </authorList>
    </citation>
    <scope>NUCLEOTIDE SEQUENCE [LARGE SCALE GENOMIC DNA]</scope>
    <source>
        <tissue evidence="1">Muscle</tissue>
    </source>
</reference>
<evidence type="ECO:0000313" key="1">
    <source>
        <dbReference type="EMBL" id="TNN62501.1"/>
    </source>
</evidence>
<protein>
    <submittedName>
        <fullName evidence="1">Uncharacterized protein</fullName>
    </submittedName>
</protein>
<gene>
    <name evidence="1" type="ORF">EYF80_027304</name>
</gene>
<comment type="caution">
    <text evidence="1">The sequence shown here is derived from an EMBL/GenBank/DDBJ whole genome shotgun (WGS) entry which is preliminary data.</text>
</comment>
<dbReference type="Proteomes" id="UP000314294">
    <property type="component" value="Unassembled WGS sequence"/>
</dbReference>
<name>A0A4Z2HA64_9TELE</name>
<sequence>MSKTHQPSLLFSSALRRVIAAKGSSPSVWAGFSAARHSDILINCQDKIVKAQNNHTAPDCRTQSM</sequence>
<evidence type="ECO:0000313" key="2">
    <source>
        <dbReference type="Proteomes" id="UP000314294"/>
    </source>
</evidence>
<accession>A0A4Z2HA64</accession>
<keyword evidence="2" id="KW-1185">Reference proteome</keyword>
<organism evidence="1 2">
    <name type="scientific">Liparis tanakae</name>
    <name type="common">Tanaka's snailfish</name>
    <dbReference type="NCBI Taxonomy" id="230148"/>
    <lineage>
        <taxon>Eukaryota</taxon>
        <taxon>Metazoa</taxon>
        <taxon>Chordata</taxon>
        <taxon>Craniata</taxon>
        <taxon>Vertebrata</taxon>
        <taxon>Euteleostomi</taxon>
        <taxon>Actinopterygii</taxon>
        <taxon>Neopterygii</taxon>
        <taxon>Teleostei</taxon>
        <taxon>Neoteleostei</taxon>
        <taxon>Acanthomorphata</taxon>
        <taxon>Eupercaria</taxon>
        <taxon>Perciformes</taxon>
        <taxon>Cottioidei</taxon>
        <taxon>Cottales</taxon>
        <taxon>Liparidae</taxon>
        <taxon>Liparis</taxon>
    </lineage>
</organism>
<dbReference type="AlphaFoldDB" id="A0A4Z2HA64"/>